<evidence type="ECO:0000313" key="2">
    <source>
        <dbReference type="EMBL" id="GFH37527.1"/>
    </source>
</evidence>
<evidence type="ECO:0000313" key="3">
    <source>
        <dbReference type="Proteomes" id="UP000484988"/>
    </source>
</evidence>
<accession>A0A6A0B113</accession>
<dbReference type="AlphaFoldDB" id="A0A6A0B113"/>
<gene>
    <name evidence="2" type="ORF">SCWH03_37650</name>
</gene>
<protein>
    <submittedName>
        <fullName evidence="2">Uncharacterized protein</fullName>
    </submittedName>
</protein>
<evidence type="ECO:0000256" key="1">
    <source>
        <dbReference type="SAM" id="MobiDB-lite"/>
    </source>
</evidence>
<keyword evidence="3" id="KW-1185">Reference proteome</keyword>
<dbReference type="Proteomes" id="UP000484988">
    <property type="component" value="Unassembled WGS sequence"/>
</dbReference>
<sequence>MSIGALAILGVAAVVILALVMARPVRRTPPGRLRPESGPPRLRPMSSSEAGQYLAQWSVIAEQFVESPGEATARACQLLDTVATARGLPTTPQELQTRTLGALFPGHAEAARRLRHACELAAAGHGDVETMRQAMLAGRALLAELVAAPPRVPDMAPVAVAQRKALPGRRVPPQRSATLHP</sequence>
<feature type="region of interest" description="Disordered" evidence="1">
    <location>
        <begin position="27"/>
        <end position="47"/>
    </location>
</feature>
<proteinExistence type="predicted"/>
<organism evidence="2 3">
    <name type="scientific">Streptomyces pacificus</name>
    <dbReference type="NCBI Taxonomy" id="2705029"/>
    <lineage>
        <taxon>Bacteria</taxon>
        <taxon>Bacillati</taxon>
        <taxon>Actinomycetota</taxon>
        <taxon>Actinomycetes</taxon>
        <taxon>Kitasatosporales</taxon>
        <taxon>Streptomycetaceae</taxon>
        <taxon>Streptomyces</taxon>
    </lineage>
</organism>
<dbReference type="EMBL" id="BLLG01000010">
    <property type="protein sequence ID" value="GFH37527.1"/>
    <property type="molecule type" value="Genomic_DNA"/>
</dbReference>
<reference evidence="2 3" key="1">
    <citation type="submission" date="2020-02" db="EMBL/GenBank/DDBJ databases">
        <title>Whole Genome Shotgun Sequence of Streptomyces sp. strain CWH03.</title>
        <authorList>
            <person name="Dohra H."/>
            <person name="Kodani S."/>
            <person name="Yamamura H."/>
        </authorList>
    </citation>
    <scope>NUCLEOTIDE SEQUENCE [LARGE SCALE GENOMIC DNA]</scope>
    <source>
        <strain evidence="2 3">CWH03</strain>
    </source>
</reference>
<dbReference type="RefSeq" id="WP_173265271.1">
    <property type="nucleotide sequence ID" value="NZ_BLLG01000010.1"/>
</dbReference>
<comment type="caution">
    <text evidence="2">The sequence shown here is derived from an EMBL/GenBank/DDBJ whole genome shotgun (WGS) entry which is preliminary data.</text>
</comment>
<name>A0A6A0B113_9ACTN</name>